<dbReference type="GO" id="GO:0005524">
    <property type="term" value="F:ATP binding"/>
    <property type="evidence" value="ECO:0007669"/>
    <property type="project" value="UniProtKB-KW"/>
</dbReference>
<organism evidence="9 10">
    <name type="scientific">Actinacidiphila alni</name>
    <dbReference type="NCBI Taxonomy" id="380248"/>
    <lineage>
        <taxon>Bacteria</taxon>
        <taxon>Bacillati</taxon>
        <taxon>Actinomycetota</taxon>
        <taxon>Actinomycetes</taxon>
        <taxon>Kitasatosporales</taxon>
        <taxon>Streptomycetaceae</taxon>
        <taxon>Actinacidiphila</taxon>
    </lineage>
</organism>
<dbReference type="InterPro" id="IPR027417">
    <property type="entry name" value="P-loop_NTPase"/>
</dbReference>
<feature type="transmembrane region" description="Helical" evidence="6">
    <location>
        <begin position="145"/>
        <end position="163"/>
    </location>
</feature>
<dbReference type="InterPro" id="IPR039421">
    <property type="entry name" value="Type_1_exporter"/>
</dbReference>
<feature type="transmembrane region" description="Helical" evidence="6">
    <location>
        <begin position="67"/>
        <end position="88"/>
    </location>
</feature>
<proteinExistence type="predicted"/>
<keyword evidence="3 6" id="KW-1133">Transmembrane helix</keyword>
<keyword evidence="10" id="KW-1185">Reference proteome</keyword>
<gene>
    <name evidence="9" type="ORF">SAMN05216251_103425</name>
</gene>
<dbReference type="Pfam" id="PF00664">
    <property type="entry name" value="ABC_membrane"/>
    <property type="match status" value="1"/>
</dbReference>
<feature type="region of interest" description="Disordered" evidence="5">
    <location>
        <begin position="341"/>
        <end position="368"/>
    </location>
</feature>
<feature type="domain" description="ABC transmembrane type-1" evidence="8">
    <location>
        <begin position="32"/>
        <end position="312"/>
    </location>
</feature>
<keyword evidence="2 6" id="KW-0812">Transmembrane</keyword>
<dbReference type="PANTHER" id="PTHR43394:SF1">
    <property type="entry name" value="ATP-BINDING CASSETTE SUB-FAMILY B MEMBER 10, MITOCHONDRIAL"/>
    <property type="match status" value="1"/>
</dbReference>
<feature type="compositionally biased region" description="Polar residues" evidence="5">
    <location>
        <begin position="430"/>
        <end position="444"/>
    </location>
</feature>
<dbReference type="PANTHER" id="PTHR43394">
    <property type="entry name" value="ATP-DEPENDENT PERMEASE MDL1, MITOCHONDRIAL"/>
    <property type="match status" value="1"/>
</dbReference>
<evidence type="ECO:0000256" key="2">
    <source>
        <dbReference type="ARBA" id="ARBA00022692"/>
    </source>
</evidence>
<dbReference type="PROSITE" id="PS00211">
    <property type="entry name" value="ABC_TRANSPORTER_1"/>
    <property type="match status" value="1"/>
</dbReference>
<evidence type="ECO:0000313" key="10">
    <source>
        <dbReference type="Proteomes" id="UP000199323"/>
    </source>
</evidence>
<protein>
    <submittedName>
        <fullName evidence="9">Putative ABC transport system ATP-binding protein</fullName>
    </submittedName>
</protein>
<evidence type="ECO:0000259" key="7">
    <source>
        <dbReference type="PROSITE" id="PS50893"/>
    </source>
</evidence>
<dbReference type="PROSITE" id="PS50893">
    <property type="entry name" value="ABC_TRANSPORTER_2"/>
    <property type="match status" value="1"/>
</dbReference>
<accession>A0A1I2BBL4</accession>
<dbReference type="STRING" id="380248.SAMN05216251_103425"/>
<keyword evidence="9" id="KW-0547">Nucleotide-binding</keyword>
<dbReference type="Pfam" id="PF00005">
    <property type="entry name" value="ABC_tran"/>
    <property type="match status" value="1"/>
</dbReference>
<evidence type="ECO:0000256" key="4">
    <source>
        <dbReference type="ARBA" id="ARBA00023136"/>
    </source>
</evidence>
<feature type="region of interest" description="Disordered" evidence="5">
    <location>
        <begin position="423"/>
        <end position="447"/>
    </location>
</feature>
<dbReference type="PROSITE" id="PS50929">
    <property type="entry name" value="ABC_TM1F"/>
    <property type="match status" value="1"/>
</dbReference>
<feature type="transmembrane region" description="Helical" evidence="6">
    <location>
        <begin position="169"/>
        <end position="188"/>
    </location>
</feature>
<feature type="domain" description="ABC transporter" evidence="7">
    <location>
        <begin position="451"/>
        <end position="669"/>
    </location>
</feature>
<evidence type="ECO:0000256" key="3">
    <source>
        <dbReference type="ARBA" id="ARBA00022989"/>
    </source>
</evidence>
<dbReference type="GO" id="GO:0015421">
    <property type="term" value="F:ABC-type oligopeptide transporter activity"/>
    <property type="evidence" value="ECO:0007669"/>
    <property type="project" value="TreeGrafter"/>
</dbReference>
<evidence type="ECO:0000256" key="5">
    <source>
        <dbReference type="SAM" id="MobiDB-lite"/>
    </source>
</evidence>
<dbReference type="GO" id="GO:0005886">
    <property type="term" value="C:plasma membrane"/>
    <property type="evidence" value="ECO:0007669"/>
    <property type="project" value="UniProtKB-SubCell"/>
</dbReference>
<name>A0A1I2BBL4_9ACTN</name>
<dbReference type="OrthoDB" id="4966664at2"/>
<evidence type="ECO:0000256" key="6">
    <source>
        <dbReference type="SAM" id="Phobius"/>
    </source>
</evidence>
<keyword evidence="4 6" id="KW-0472">Membrane</keyword>
<dbReference type="RefSeq" id="WP_093712611.1">
    <property type="nucleotide sequence ID" value="NZ_FONG01000003.1"/>
</dbReference>
<feature type="transmembrane region" description="Helical" evidence="6">
    <location>
        <begin position="251"/>
        <end position="272"/>
    </location>
</feature>
<dbReference type="InterPro" id="IPR017871">
    <property type="entry name" value="ABC_transporter-like_CS"/>
</dbReference>
<dbReference type="InterPro" id="IPR003439">
    <property type="entry name" value="ABC_transporter-like_ATP-bd"/>
</dbReference>
<evidence type="ECO:0000259" key="8">
    <source>
        <dbReference type="PROSITE" id="PS50929"/>
    </source>
</evidence>
<evidence type="ECO:0000313" key="9">
    <source>
        <dbReference type="EMBL" id="SFE53278.1"/>
    </source>
</evidence>
<dbReference type="AlphaFoldDB" id="A0A1I2BBL4"/>
<keyword evidence="9" id="KW-0067">ATP-binding</keyword>
<dbReference type="SUPFAM" id="SSF52540">
    <property type="entry name" value="P-loop containing nucleoside triphosphate hydrolases"/>
    <property type="match status" value="1"/>
</dbReference>
<sequence length="669" mass="66591">MPETPPPAPAGPSGTVGPLRAAVRQVRGSLTAAVLLRSGHQAGEALVPVVVGVVVDRAVDGGSGRELAAWLAVLAADFLFLSLCFRYGSRATVAAAERSAHGIRVRLTDRMLAPDGTAGRGRMPGELMSVAVSDAQNVGRFTTSIVQAVACAVALVLGAVLLLRMSVTLGLLVLLGTPAVLVAVHLLGRPLERRGAAEQAAAARASGTAVDFVAGLRVLKGLRAEGPAYARYVDANRTSLRATIAAARFEALMDAAAVLLGGVLVTAVALVAGRLAVQGRISLGDLIACTGLCQFLLGPTQGLISVGPDFARARASAGRVRAVLDAAAPNVAGRDAALADGGPTARGAGGVPGASAVPDGSVPDGSARHMAERDAVPAGGGQAVVAPTASGAAGVPGTSVMPDGSAPNVAGRDVALADGDLAAADPASVPGTSWTDGSPTSSGGTPVFGGGPARALELRALTYGKLRGIELTVAAGEHVGLVVPDPSAVADLMACLNGEARPESGVVLLDGAAASDAGAAGLLVAPHHPFLFDGTILDNLDSGPEGSTRRPAADGLLPAAPDTRVGERGAFLSGGQRQRVALARALAADPPVLVLDEPTTAIDSVTEARIARTVTEERAGRTTLIVTTSPALLAACTRTVLIADGVVAASARHAELAAAEPAYRAAVFA</sequence>
<comment type="subcellular location">
    <subcellularLocation>
        <location evidence="1">Cell membrane</location>
        <topology evidence="1">Multi-pass membrane protein</topology>
    </subcellularLocation>
</comment>
<dbReference type="Proteomes" id="UP000199323">
    <property type="component" value="Unassembled WGS sequence"/>
</dbReference>
<dbReference type="GO" id="GO:0016887">
    <property type="term" value="F:ATP hydrolysis activity"/>
    <property type="evidence" value="ECO:0007669"/>
    <property type="project" value="InterPro"/>
</dbReference>
<dbReference type="InterPro" id="IPR011527">
    <property type="entry name" value="ABC1_TM_dom"/>
</dbReference>
<reference evidence="9 10" key="1">
    <citation type="submission" date="2016-10" db="EMBL/GenBank/DDBJ databases">
        <authorList>
            <person name="de Groot N.N."/>
        </authorList>
    </citation>
    <scope>NUCLEOTIDE SEQUENCE [LARGE SCALE GENOMIC DNA]</scope>
    <source>
        <strain evidence="9 10">CGMCC 4.3510</strain>
    </source>
</reference>
<dbReference type="Gene3D" id="3.40.50.300">
    <property type="entry name" value="P-loop containing nucleotide triphosphate hydrolases"/>
    <property type="match status" value="1"/>
</dbReference>
<dbReference type="EMBL" id="FONG01000003">
    <property type="protein sequence ID" value="SFE53278.1"/>
    <property type="molecule type" value="Genomic_DNA"/>
</dbReference>
<dbReference type="Gene3D" id="1.20.1560.10">
    <property type="entry name" value="ABC transporter type 1, transmembrane domain"/>
    <property type="match status" value="1"/>
</dbReference>
<dbReference type="CDD" id="cd07346">
    <property type="entry name" value="ABC_6TM_exporters"/>
    <property type="match status" value="1"/>
</dbReference>
<dbReference type="SUPFAM" id="SSF90123">
    <property type="entry name" value="ABC transporter transmembrane region"/>
    <property type="match status" value="1"/>
</dbReference>
<dbReference type="InterPro" id="IPR036640">
    <property type="entry name" value="ABC1_TM_sf"/>
</dbReference>
<evidence type="ECO:0000256" key="1">
    <source>
        <dbReference type="ARBA" id="ARBA00004651"/>
    </source>
</evidence>